<evidence type="ECO:0008006" key="4">
    <source>
        <dbReference type="Google" id="ProtNLM"/>
    </source>
</evidence>
<name>A0ABX5XSN6_9BACT</name>
<sequence>MDWMRRPRKRRSRMVDLLPSPSQPCRYPNSKMANPFRTVQSTEVGECELLHPHKCPVCLSLVDTWKVNLTSVHCKTCRTRVIRKLPPSIALKLLPILIVPPAIALSAPYLMHQKQSFPTLAQALTPILATSCITAVILFVIVRRSSVIYPVAGWLHLSTPDLINFIERRRSEFYKPG</sequence>
<gene>
    <name evidence="2" type="ORF">TBK1r_39640</name>
</gene>
<keyword evidence="3" id="KW-1185">Reference proteome</keyword>
<dbReference type="EMBL" id="CP036432">
    <property type="protein sequence ID" value="QDV85012.1"/>
    <property type="molecule type" value="Genomic_DNA"/>
</dbReference>
<evidence type="ECO:0000313" key="3">
    <source>
        <dbReference type="Proteomes" id="UP000318081"/>
    </source>
</evidence>
<reference evidence="2 3" key="1">
    <citation type="submission" date="2019-02" db="EMBL/GenBank/DDBJ databases">
        <title>Deep-cultivation of Planctomycetes and their phenomic and genomic characterization uncovers novel biology.</title>
        <authorList>
            <person name="Wiegand S."/>
            <person name="Jogler M."/>
            <person name="Boedeker C."/>
            <person name="Pinto D."/>
            <person name="Vollmers J."/>
            <person name="Rivas-Marin E."/>
            <person name="Kohn T."/>
            <person name="Peeters S.H."/>
            <person name="Heuer A."/>
            <person name="Rast P."/>
            <person name="Oberbeckmann S."/>
            <person name="Bunk B."/>
            <person name="Jeske O."/>
            <person name="Meyerdierks A."/>
            <person name="Storesund J.E."/>
            <person name="Kallscheuer N."/>
            <person name="Luecker S."/>
            <person name="Lage O.M."/>
            <person name="Pohl T."/>
            <person name="Merkel B.J."/>
            <person name="Hornburger P."/>
            <person name="Mueller R.-W."/>
            <person name="Bruemmer F."/>
            <person name="Labrenz M."/>
            <person name="Spormann A.M."/>
            <person name="Op den Camp H."/>
            <person name="Overmann J."/>
            <person name="Amann R."/>
            <person name="Jetten M.S.M."/>
            <person name="Mascher T."/>
            <person name="Medema M.H."/>
            <person name="Devos D.P."/>
            <person name="Kaster A.-K."/>
            <person name="Ovreas L."/>
            <person name="Rohde M."/>
            <person name="Galperin M.Y."/>
            <person name="Jogler C."/>
        </authorList>
    </citation>
    <scope>NUCLEOTIDE SEQUENCE [LARGE SCALE GENOMIC DNA]</scope>
    <source>
        <strain evidence="2 3">TBK1r</strain>
    </source>
</reference>
<keyword evidence="1" id="KW-0812">Transmembrane</keyword>
<proteinExistence type="predicted"/>
<keyword evidence="1" id="KW-1133">Transmembrane helix</keyword>
<accession>A0ABX5XSN6</accession>
<dbReference type="Proteomes" id="UP000318081">
    <property type="component" value="Chromosome"/>
</dbReference>
<feature type="transmembrane region" description="Helical" evidence="1">
    <location>
        <begin position="89"/>
        <end position="111"/>
    </location>
</feature>
<evidence type="ECO:0000256" key="1">
    <source>
        <dbReference type="SAM" id="Phobius"/>
    </source>
</evidence>
<evidence type="ECO:0000313" key="2">
    <source>
        <dbReference type="EMBL" id="QDV85012.1"/>
    </source>
</evidence>
<organism evidence="2 3">
    <name type="scientific">Stieleria magnilauensis</name>
    <dbReference type="NCBI Taxonomy" id="2527963"/>
    <lineage>
        <taxon>Bacteria</taxon>
        <taxon>Pseudomonadati</taxon>
        <taxon>Planctomycetota</taxon>
        <taxon>Planctomycetia</taxon>
        <taxon>Pirellulales</taxon>
        <taxon>Pirellulaceae</taxon>
        <taxon>Stieleria</taxon>
    </lineage>
</organism>
<feature type="transmembrane region" description="Helical" evidence="1">
    <location>
        <begin position="123"/>
        <end position="142"/>
    </location>
</feature>
<keyword evidence="1" id="KW-0472">Membrane</keyword>
<protein>
    <recommendedName>
        <fullName evidence="4">Phosphatidylinositol-4,5-bisphosphate 4-phosphatase</fullName>
    </recommendedName>
</protein>